<organism evidence="12 13">
    <name type="scientific">Sphingomonas sediminicola</name>
    <dbReference type="NCBI Taxonomy" id="386874"/>
    <lineage>
        <taxon>Bacteria</taxon>
        <taxon>Pseudomonadati</taxon>
        <taxon>Pseudomonadota</taxon>
        <taxon>Alphaproteobacteria</taxon>
        <taxon>Sphingomonadales</taxon>
        <taxon>Sphingomonadaceae</taxon>
        <taxon>Sphingomonas</taxon>
    </lineage>
</organism>
<dbReference type="PRINTS" id="PR01467">
    <property type="entry name" value="ARGREPRESSOR"/>
</dbReference>
<dbReference type="InterPro" id="IPR036251">
    <property type="entry name" value="Arg_repress_C_sf"/>
</dbReference>
<keyword evidence="9" id="KW-0055">Arginine biosynthesis</keyword>
<dbReference type="RefSeq" id="WP_187708073.1">
    <property type="nucleotide sequence ID" value="NZ_CP060782.1"/>
</dbReference>
<name>A0ABX6T841_9SPHN</name>
<evidence type="ECO:0000256" key="8">
    <source>
        <dbReference type="ARBA" id="ARBA00023163"/>
    </source>
</evidence>
<gene>
    <name evidence="9 12" type="primary">argR</name>
    <name evidence="12" type="ORF">H9L14_10625</name>
</gene>
<sequence length="157" mass="16618">MSELKERRQRAVADLIRANALASQEEVAARLAGLGFEVTQATVSRDLEQLGALKVRRDGRISYTLPDQLPANGATASRLALVLRDWVRSIDVAATIVVLRTPPGSAHLVGVALDESPFAEIVGTICGDDTIFVACRSTGDAEALAAKLKAVPSGQLQ</sequence>
<keyword evidence="9" id="KW-0678">Repressor</keyword>
<keyword evidence="9" id="KW-0028">Amino-acid biosynthesis</keyword>
<dbReference type="Pfam" id="PF02863">
    <property type="entry name" value="Arg_repressor_C"/>
    <property type="match status" value="1"/>
</dbReference>
<comment type="function">
    <text evidence="9">Regulates arginine biosynthesis genes.</text>
</comment>
<evidence type="ECO:0000256" key="5">
    <source>
        <dbReference type="ARBA" id="ARBA00022490"/>
    </source>
</evidence>
<keyword evidence="6 9" id="KW-0805">Transcription regulation</keyword>
<dbReference type="InterPro" id="IPR036390">
    <property type="entry name" value="WH_DNA-bd_sf"/>
</dbReference>
<reference evidence="12 13" key="1">
    <citation type="submission" date="2020-08" db="EMBL/GenBank/DDBJ databases">
        <title>Genome sequence of Sphingomonas sediminicola KACC 15039T.</title>
        <authorList>
            <person name="Hyun D.-W."/>
            <person name="Bae J.-W."/>
        </authorList>
    </citation>
    <scope>NUCLEOTIDE SEQUENCE [LARGE SCALE GENOMIC DNA]</scope>
    <source>
        <strain evidence="12 13">KACC 15039</strain>
    </source>
</reference>
<evidence type="ECO:0000256" key="4">
    <source>
        <dbReference type="ARBA" id="ARBA00021148"/>
    </source>
</evidence>
<comment type="pathway">
    <text evidence="2 9">Amino-acid biosynthesis; L-arginine biosynthesis [regulation].</text>
</comment>
<accession>A0ABX6T841</accession>
<proteinExistence type="inferred from homology"/>
<dbReference type="Pfam" id="PF01316">
    <property type="entry name" value="Arg_repressor"/>
    <property type="match status" value="1"/>
</dbReference>
<evidence type="ECO:0000256" key="9">
    <source>
        <dbReference type="HAMAP-Rule" id="MF_00173"/>
    </source>
</evidence>
<dbReference type="InterPro" id="IPR036388">
    <property type="entry name" value="WH-like_DNA-bd_sf"/>
</dbReference>
<evidence type="ECO:0000259" key="10">
    <source>
        <dbReference type="Pfam" id="PF01316"/>
    </source>
</evidence>
<evidence type="ECO:0000256" key="2">
    <source>
        <dbReference type="ARBA" id="ARBA00005040"/>
    </source>
</evidence>
<evidence type="ECO:0000256" key="6">
    <source>
        <dbReference type="ARBA" id="ARBA00023015"/>
    </source>
</evidence>
<keyword evidence="7 9" id="KW-0238">DNA-binding</keyword>
<dbReference type="InterPro" id="IPR020900">
    <property type="entry name" value="Arg_repress_DNA-bd"/>
</dbReference>
<comment type="similarity">
    <text evidence="3 9">Belongs to the ArgR family.</text>
</comment>
<protein>
    <recommendedName>
        <fullName evidence="4 9">Arginine repressor</fullName>
    </recommendedName>
</protein>
<dbReference type="HAMAP" id="MF_00173">
    <property type="entry name" value="Arg_repressor"/>
    <property type="match status" value="1"/>
</dbReference>
<comment type="subcellular location">
    <subcellularLocation>
        <location evidence="1 9">Cytoplasm</location>
    </subcellularLocation>
</comment>
<feature type="domain" description="Arginine repressor DNA-binding" evidence="10">
    <location>
        <begin position="5"/>
        <end position="68"/>
    </location>
</feature>
<dbReference type="EMBL" id="CP060782">
    <property type="protein sequence ID" value="QNP45117.1"/>
    <property type="molecule type" value="Genomic_DNA"/>
</dbReference>
<dbReference type="PANTHER" id="PTHR34471:SF1">
    <property type="entry name" value="ARGININE REPRESSOR"/>
    <property type="match status" value="1"/>
</dbReference>
<keyword evidence="13" id="KW-1185">Reference proteome</keyword>
<evidence type="ECO:0000256" key="1">
    <source>
        <dbReference type="ARBA" id="ARBA00004496"/>
    </source>
</evidence>
<dbReference type="Gene3D" id="1.10.10.10">
    <property type="entry name" value="Winged helix-like DNA-binding domain superfamily/Winged helix DNA-binding domain"/>
    <property type="match status" value="1"/>
</dbReference>
<dbReference type="Gene3D" id="3.30.1360.40">
    <property type="match status" value="1"/>
</dbReference>
<evidence type="ECO:0000313" key="12">
    <source>
        <dbReference type="EMBL" id="QNP45117.1"/>
    </source>
</evidence>
<dbReference type="InterPro" id="IPR001669">
    <property type="entry name" value="Arg_repress"/>
</dbReference>
<dbReference type="PANTHER" id="PTHR34471">
    <property type="entry name" value="ARGININE REPRESSOR"/>
    <property type="match status" value="1"/>
</dbReference>
<dbReference type="InterPro" id="IPR020899">
    <property type="entry name" value="Arg_repress_C"/>
</dbReference>
<evidence type="ECO:0000256" key="7">
    <source>
        <dbReference type="ARBA" id="ARBA00023125"/>
    </source>
</evidence>
<dbReference type="Proteomes" id="UP000516105">
    <property type="component" value="Chromosome"/>
</dbReference>
<dbReference type="SUPFAM" id="SSF55252">
    <property type="entry name" value="C-terminal domain of arginine repressor"/>
    <property type="match status" value="1"/>
</dbReference>
<dbReference type="NCBIfam" id="TIGR01529">
    <property type="entry name" value="argR_whole"/>
    <property type="match status" value="1"/>
</dbReference>
<evidence type="ECO:0000256" key="3">
    <source>
        <dbReference type="ARBA" id="ARBA00008316"/>
    </source>
</evidence>
<keyword evidence="8 9" id="KW-0804">Transcription</keyword>
<keyword evidence="5 9" id="KW-0963">Cytoplasm</keyword>
<feature type="domain" description="Arginine repressor C-terminal" evidence="11">
    <location>
        <begin position="83"/>
        <end position="149"/>
    </location>
</feature>
<evidence type="ECO:0000313" key="13">
    <source>
        <dbReference type="Proteomes" id="UP000516105"/>
    </source>
</evidence>
<evidence type="ECO:0000259" key="11">
    <source>
        <dbReference type="Pfam" id="PF02863"/>
    </source>
</evidence>
<dbReference type="SUPFAM" id="SSF46785">
    <property type="entry name" value="Winged helix' DNA-binding domain"/>
    <property type="match status" value="1"/>
</dbReference>